<dbReference type="PANTHER" id="PTHR22696">
    <property type="entry name" value="E3 UBIQUITIN-PROTEIN LIGASE RNF26"/>
    <property type="match status" value="1"/>
</dbReference>
<protein>
    <submittedName>
        <fullName evidence="8">RING-type domain-containing protein</fullName>
    </submittedName>
</protein>
<comment type="similarity">
    <text evidence="1">Belongs to the IAP family.</text>
</comment>
<keyword evidence="2 4" id="KW-0479">Metal-binding</keyword>
<evidence type="ECO:0000313" key="8">
    <source>
        <dbReference type="WBParaSite" id="maker-uti_cns_0013375-snap-gene-0.7-mRNA-1"/>
    </source>
</evidence>
<dbReference type="Proteomes" id="UP000095280">
    <property type="component" value="Unplaced"/>
</dbReference>
<evidence type="ECO:0000256" key="2">
    <source>
        <dbReference type="ARBA" id="ARBA00022771"/>
    </source>
</evidence>
<dbReference type="Gene3D" id="3.30.40.10">
    <property type="entry name" value="Zinc/RING finger domain, C3HC4 (zinc finger)"/>
    <property type="match status" value="2"/>
</dbReference>
<feature type="region of interest" description="Disordered" evidence="5">
    <location>
        <begin position="306"/>
        <end position="330"/>
    </location>
</feature>
<evidence type="ECO:0000256" key="1">
    <source>
        <dbReference type="ARBA" id="ARBA00006672"/>
    </source>
</evidence>
<evidence type="ECO:0000256" key="5">
    <source>
        <dbReference type="SAM" id="MobiDB-lite"/>
    </source>
</evidence>
<feature type="domain" description="RING-type" evidence="6">
    <location>
        <begin position="546"/>
        <end position="581"/>
    </location>
</feature>
<keyword evidence="3" id="KW-0862">Zinc</keyword>
<dbReference type="SMART" id="SM00238">
    <property type="entry name" value="BIR"/>
    <property type="match status" value="1"/>
</dbReference>
<dbReference type="GO" id="GO:0061630">
    <property type="term" value="F:ubiquitin protein ligase activity"/>
    <property type="evidence" value="ECO:0007669"/>
    <property type="project" value="TreeGrafter"/>
</dbReference>
<dbReference type="PROSITE" id="PS50143">
    <property type="entry name" value="BIR_REPEAT_2"/>
    <property type="match status" value="1"/>
</dbReference>
<evidence type="ECO:0000256" key="3">
    <source>
        <dbReference type="ARBA" id="ARBA00022833"/>
    </source>
</evidence>
<feature type="compositionally biased region" description="Polar residues" evidence="5">
    <location>
        <begin position="36"/>
        <end position="53"/>
    </location>
</feature>
<accession>A0A1I8IKD2</accession>
<dbReference type="SUPFAM" id="SSF57924">
    <property type="entry name" value="Inhibitor of apoptosis (IAP) repeat"/>
    <property type="match status" value="1"/>
</dbReference>
<feature type="region of interest" description="Disordered" evidence="5">
    <location>
        <begin position="34"/>
        <end position="59"/>
    </location>
</feature>
<dbReference type="Gene3D" id="1.10.1170.10">
    <property type="entry name" value="Inhibitor Of Apoptosis Protein (2mihbC-IAP-1), Chain A"/>
    <property type="match status" value="1"/>
</dbReference>
<dbReference type="WBParaSite" id="maker-uti_cns_0013375-snap-gene-0.7-mRNA-1">
    <property type="protein sequence ID" value="maker-uti_cns_0013375-snap-gene-0.7-mRNA-1"/>
    <property type="gene ID" value="maker-uti_cns_0013375-snap-gene-0.7"/>
</dbReference>
<reference evidence="8" key="1">
    <citation type="submission" date="2016-11" db="UniProtKB">
        <authorList>
            <consortium name="WormBaseParasite"/>
        </authorList>
    </citation>
    <scope>IDENTIFICATION</scope>
</reference>
<feature type="domain" description="RING-type" evidence="6">
    <location>
        <begin position="349"/>
        <end position="385"/>
    </location>
</feature>
<evidence type="ECO:0000256" key="4">
    <source>
        <dbReference type="PROSITE-ProRule" id="PRU00175"/>
    </source>
</evidence>
<dbReference type="PROSITE" id="PS50089">
    <property type="entry name" value="ZF_RING_2"/>
    <property type="match status" value="2"/>
</dbReference>
<organism evidence="7 8">
    <name type="scientific">Macrostomum lignano</name>
    <dbReference type="NCBI Taxonomy" id="282301"/>
    <lineage>
        <taxon>Eukaryota</taxon>
        <taxon>Metazoa</taxon>
        <taxon>Spiralia</taxon>
        <taxon>Lophotrochozoa</taxon>
        <taxon>Platyhelminthes</taxon>
        <taxon>Rhabditophora</taxon>
        <taxon>Macrostomorpha</taxon>
        <taxon>Macrostomida</taxon>
        <taxon>Macrostomidae</taxon>
        <taxon>Macrostomum</taxon>
    </lineage>
</organism>
<evidence type="ECO:0000313" key="7">
    <source>
        <dbReference type="Proteomes" id="UP000095280"/>
    </source>
</evidence>
<keyword evidence="7" id="KW-1185">Reference proteome</keyword>
<name>A0A1I8IKD2_9PLAT</name>
<dbReference type="InterPro" id="IPR013083">
    <property type="entry name" value="Znf_RING/FYVE/PHD"/>
</dbReference>
<dbReference type="PANTHER" id="PTHR22696:SF1">
    <property type="entry name" value="E3 UBIQUITIN-PROTEIN LIGASE RNF26"/>
    <property type="match status" value="1"/>
</dbReference>
<proteinExistence type="inferred from homology"/>
<evidence type="ECO:0000259" key="6">
    <source>
        <dbReference type="PROSITE" id="PS50089"/>
    </source>
</evidence>
<dbReference type="Pfam" id="PF13920">
    <property type="entry name" value="zf-C3HC4_3"/>
    <property type="match status" value="2"/>
</dbReference>
<dbReference type="GO" id="GO:0008270">
    <property type="term" value="F:zinc ion binding"/>
    <property type="evidence" value="ECO:0007669"/>
    <property type="project" value="UniProtKB-KW"/>
</dbReference>
<sequence>HCTRISNLFIFDTSEKHCQIIRFNKYKRSRKKQHMAQAQFTGSNSQSQPNDLTSRPLEHGDGPHQWHDWASEPTICCQRQAASSAWRLLLQVRELMLLCPWYRNCATQLLQQNSDSVNAALVGRLLVIHAVAANRLQLDFNTRLQSFLNILDSAVARRWAQSGFYSNGRDGASCCYCQCRVPADRLIVDDPERWHINQSPNCQLLRLLQLLDKRLSVVVADSHRFEALFRQVEDAINNQSVLLAESFGFSKFDLTLAAAAHVFRATAGAELRSGELIQLVKQANATTGSAASSRWLKFIDANTSTKDEQVEDRQPTAQSAETSPASGRRVSELSSFSQPDLSSSDSPLCQRCFTRNRDRVILPCAHFCFCSRCLTAEVRSCPKCRADILTLRRLSEKPGSIPDSELAAETAKFHKLIMKLFLFLRDSKIGFVESFGFSKAKTALGALRLFFKLNRGALAWKPGDLIEAEHSLPEYIAAELASMVQRLLDFASQKVTDDPRNSDIMNRPGTIRNQEISADESHSIRAPEGHQETTANQKALEDSPLCHLCQTRSREVLLLPCKHLLYCKRCISGFRVCPACNCKITAEKQAYMP</sequence>
<dbReference type="InterPro" id="IPR001841">
    <property type="entry name" value="Znf_RING"/>
</dbReference>
<dbReference type="SMART" id="SM00184">
    <property type="entry name" value="RING"/>
    <property type="match status" value="2"/>
</dbReference>
<dbReference type="InterPro" id="IPR001370">
    <property type="entry name" value="BIR_rpt"/>
</dbReference>
<dbReference type="SUPFAM" id="SSF57850">
    <property type="entry name" value="RING/U-box"/>
    <property type="match status" value="1"/>
</dbReference>
<feature type="compositionally biased region" description="Polar residues" evidence="5">
    <location>
        <begin position="315"/>
        <end position="325"/>
    </location>
</feature>
<dbReference type="GO" id="GO:0016567">
    <property type="term" value="P:protein ubiquitination"/>
    <property type="evidence" value="ECO:0007669"/>
    <property type="project" value="TreeGrafter"/>
</dbReference>
<dbReference type="AlphaFoldDB" id="A0A1I8IKD2"/>
<keyword evidence="2 4" id="KW-0863">Zinc-finger</keyword>
<dbReference type="GO" id="GO:0006511">
    <property type="term" value="P:ubiquitin-dependent protein catabolic process"/>
    <property type="evidence" value="ECO:0007669"/>
    <property type="project" value="TreeGrafter"/>
</dbReference>